<keyword evidence="3" id="KW-1185">Reference proteome</keyword>
<keyword evidence="1" id="KW-1133">Transmembrane helix</keyword>
<evidence type="ECO:0000256" key="1">
    <source>
        <dbReference type="SAM" id="Phobius"/>
    </source>
</evidence>
<dbReference type="RefSeq" id="WP_150006337.1">
    <property type="nucleotide sequence ID" value="NZ_BMOV01000014.1"/>
</dbReference>
<name>A0ABQ2LGA5_9PROT</name>
<evidence type="ECO:0008006" key="4">
    <source>
        <dbReference type="Google" id="ProtNLM"/>
    </source>
</evidence>
<dbReference type="EMBL" id="BMOV01000014">
    <property type="protein sequence ID" value="GGO16998.1"/>
    <property type="molecule type" value="Genomic_DNA"/>
</dbReference>
<keyword evidence="1" id="KW-0812">Transmembrane</keyword>
<feature type="transmembrane region" description="Helical" evidence="1">
    <location>
        <begin position="86"/>
        <end position="106"/>
    </location>
</feature>
<keyword evidence="1" id="KW-0472">Membrane</keyword>
<proteinExistence type="predicted"/>
<sequence>MMTDVNEKPVREAVAVFETVETLQEAIDDLLSSNFDRAELSLLAGEHAVEEKLGHVYKKIEELEDDPNVPTVAYISTESIGDAKGALIGAPMYIAACTAAGIAIAVGGPLAAAITAGAAAGGAGAIIGGVLASIVGKHHADYLHEQLEHGGLILWVRTKDAEHEERAKRILAKHSAHDVHVHG</sequence>
<comment type="caution">
    <text evidence="2">The sequence shown here is derived from an EMBL/GenBank/DDBJ whole genome shotgun (WGS) entry which is preliminary data.</text>
</comment>
<evidence type="ECO:0000313" key="2">
    <source>
        <dbReference type="EMBL" id="GGO16998.1"/>
    </source>
</evidence>
<protein>
    <recommendedName>
        <fullName evidence="4">DUF1269 domain-containing protein</fullName>
    </recommendedName>
</protein>
<organism evidence="2 3">
    <name type="scientific">Iodidimonas muriae</name>
    <dbReference type="NCBI Taxonomy" id="261467"/>
    <lineage>
        <taxon>Bacteria</taxon>
        <taxon>Pseudomonadati</taxon>
        <taxon>Pseudomonadota</taxon>
        <taxon>Alphaproteobacteria</taxon>
        <taxon>Iodidimonadales</taxon>
        <taxon>Iodidimonadaceae</taxon>
        <taxon>Iodidimonas</taxon>
    </lineage>
</organism>
<reference evidence="3" key="1">
    <citation type="journal article" date="2019" name="Int. J. Syst. Evol. Microbiol.">
        <title>The Global Catalogue of Microorganisms (GCM) 10K type strain sequencing project: providing services to taxonomists for standard genome sequencing and annotation.</title>
        <authorList>
            <consortium name="The Broad Institute Genomics Platform"/>
            <consortium name="The Broad Institute Genome Sequencing Center for Infectious Disease"/>
            <person name="Wu L."/>
            <person name="Ma J."/>
        </authorList>
    </citation>
    <scope>NUCLEOTIDE SEQUENCE [LARGE SCALE GENOMIC DNA]</scope>
    <source>
        <strain evidence="3">JCM 17843</strain>
    </source>
</reference>
<feature type="transmembrane region" description="Helical" evidence="1">
    <location>
        <begin position="112"/>
        <end position="135"/>
    </location>
</feature>
<accession>A0ABQ2LGA5</accession>
<evidence type="ECO:0000313" key="3">
    <source>
        <dbReference type="Proteomes" id="UP000602381"/>
    </source>
</evidence>
<gene>
    <name evidence="2" type="ORF">GCM10007972_26690</name>
</gene>
<dbReference type="Proteomes" id="UP000602381">
    <property type="component" value="Unassembled WGS sequence"/>
</dbReference>